<keyword evidence="1" id="KW-1133">Transmembrane helix</keyword>
<gene>
    <name evidence="2" type="ORF">K0B96_14200</name>
</gene>
<accession>A0A8F9TVP2</accession>
<feature type="transmembrane region" description="Helical" evidence="1">
    <location>
        <begin position="195"/>
        <end position="214"/>
    </location>
</feature>
<evidence type="ECO:0000256" key="1">
    <source>
        <dbReference type="SAM" id="Phobius"/>
    </source>
</evidence>
<dbReference type="KEGG" id="ole:K0B96_14200"/>
<feature type="transmembrane region" description="Helical" evidence="1">
    <location>
        <begin position="164"/>
        <end position="183"/>
    </location>
</feature>
<keyword evidence="1" id="KW-0472">Membrane</keyword>
<dbReference type="EMBL" id="CP080507">
    <property type="protein sequence ID" value="QYM78437.1"/>
    <property type="molecule type" value="Genomic_DNA"/>
</dbReference>
<organism evidence="2 3">
    <name type="scientific">Horticoccus luteus</name>
    <dbReference type="NCBI Taxonomy" id="2862869"/>
    <lineage>
        <taxon>Bacteria</taxon>
        <taxon>Pseudomonadati</taxon>
        <taxon>Verrucomicrobiota</taxon>
        <taxon>Opitutia</taxon>
        <taxon>Opitutales</taxon>
        <taxon>Opitutaceae</taxon>
        <taxon>Horticoccus</taxon>
    </lineage>
</organism>
<keyword evidence="1" id="KW-0812">Transmembrane</keyword>
<dbReference type="Proteomes" id="UP000825051">
    <property type="component" value="Chromosome"/>
</dbReference>
<evidence type="ECO:0000313" key="3">
    <source>
        <dbReference type="Proteomes" id="UP000825051"/>
    </source>
</evidence>
<dbReference type="AlphaFoldDB" id="A0A8F9TVP2"/>
<feature type="transmembrane region" description="Helical" evidence="1">
    <location>
        <begin position="56"/>
        <end position="78"/>
    </location>
</feature>
<dbReference type="RefSeq" id="WP_220161541.1">
    <property type="nucleotide sequence ID" value="NZ_CP080507.1"/>
</dbReference>
<evidence type="ECO:0000313" key="2">
    <source>
        <dbReference type="EMBL" id="QYM78437.1"/>
    </source>
</evidence>
<protein>
    <submittedName>
        <fullName evidence="2">VTT domain-containing protein</fullName>
    </submittedName>
</protein>
<keyword evidence="3" id="KW-1185">Reference proteome</keyword>
<feature type="transmembrane region" description="Helical" evidence="1">
    <location>
        <begin position="85"/>
        <end position="106"/>
    </location>
</feature>
<sequence length="233" mass="25562">MSASRSPSSRPPRRAPRVWAIVFGALALGTIAALLWRTQLDWHEVVAWVEALNAPLLLVLFCLLPLTGFSITVFYLVIGARFGPLVGGAFVAGATAVHLLGSHLIARSFLRGPLERFLARRHRHLPHIPEGENAGIALMGALVPGPPYFVRNYLLALSGVPLRIYFWICLPVYVARSYVALCVGDLADSPDARTLAILAGVYVVKLSVCAYVLWRLRRRYRLTHPATHPAAVT</sequence>
<name>A0A8F9TVP2_9BACT</name>
<reference evidence="2" key="1">
    <citation type="submission" date="2021-08" db="EMBL/GenBank/DDBJ databases">
        <title>Genome of a novel bacterium of the phylum Verrucomicrobia, Oleiharenicola sp. KSB-15.</title>
        <authorList>
            <person name="Chung J.-H."/>
            <person name="Ahn J.-H."/>
            <person name="Yoon Y."/>
            <person name="Kim D.-Y."/>
            <person name="An S.-H."/>
            <person name="Park I."/>
            <person name="Yeon J."/>
        </authorList>
    </citation>
    <scope>NUCLEOTIDE SEQUENCE</scope>
    <source>
        <strain evidence="2">KSB-15</strain>
    </source>
</reference>
<feature type="transmembrane region" description="Helical" evidence="1">
    <location>
        <begin position="18"/>
        <end position="36"/>
    </location>
</feature>
<proteinExistence type="predicted"/>